<sequence length="105" mass="11783">MKIFLLKLKIICLLTTAASSLILPKKQGCPEPVDTRPCTCYNSPRTVLECQNVDDSEILRNVFRNSSRHDFKEVMSSPWGSAERAYCTGEFIMSKNNAAINAPKE</sequence>
<evidence type="ECO:0000256" key="1">
    <source>
        <dbReference type="SAM" id="SignalP"/>
    </source>
</evidence>
<organism evidence="2 3">
    <name type="scientific">Nephila pilipes</name>
    <name type="common">Giant wood spider</name>
    <name type="synonym">Nephila maculata</name>
    <dbReference type="NCBI Taxonomy" id="299642"/>
    <lineage>
        <taxon>Eukaryota</taxon>
        <taxon>Metazoa</taxon>
        <taxon>Ecdysozoa</taxon>
        <taxon>Arthropoda</taxon>
        <taxon>Chelicerata</taxon>
        <taxon>Arachnida</taxon>
        <taxon>Araneae</taxon>
        <taxon>Araneomorphae</taxon>
        <taxon>Entelegynae</taxon>
        <taxon>Araneoidea</taxon>
        <taxon>Nephilidae</taxon>
        <taxon>Nephila</taxon>
    </lineage>
</organism>
<dbReference type="AlphaFoldDB" id="A0A8X6P5P1"/>
<evidence type="ECO:0000313" key="2">
    <source>
        <dbReference type="EMBL" id="GFT52983.1"/>
    </source>
</evidence>
<protein>
    <submittedName>
        <fullName evidence="2">Uncharacterized protein</fullName>
    </submittedName>
</protein>
<evidence type="ECO:0000313" key="3">
    <source>
        <dbReference type="Proteomes" id="UP000887013"/>
    </source>
</evidence>
<gene>
    <name evidence="2" type="ORF">NPIL_616671</name>
</gene>
<keyword evidence="3" id="KW-1185">Reference proteome</keyword>
<feature type="chain" id="PRO_5036470575" evidence="1">
    <location>
        <begin position="21"/>
        <end position="105"/>
    </location>
</feature>
<keyword evidence="1" id="KW-0732">Signal</keyword>
<accession>A0A8X6P5P1</accession>
<feature type="signal peptide" evidence="1">
    <location>
        <begin position="1"/>
        <end position="20"/>
    </location>
</feature>
<reference evidence="2" key="1">
    <citation type="submission" date="2020-08" db="EMBL/GenBank/DDBJ databases">
        <title>Multicomponent nature underlies the extraordinary mechanical properties of spider dragline silk.</title>
        <authorList>
            <person name="Kono N."/>
            <person name="Nakamura H."/>
            <person name="Mori M."/>
            <person name="Yoshida Y."/>
            <person name="Ohtoshi R."/>
            <person name="Malay A.D."/>
            <person name="Moran D.A.P."/>
            <person name="Tomita M."/>
            <person name="Numata K."/>
            <person name="Arakawa K."/>
        </authorList>
    </citation>
    <scope>NUCLEOTIDE SEQUENCE</scope>
</reference>
<dbReference type="OrthoDB" id="10442292at2759"/>
<dbReference type="EMBL" id="BMAW01112533">
    <property type="protein sequence ID" value="GFT52983.1"/>
    <property type="molecule type" value="Genomic_DNA"/>
</dbReference>
<proteinExistence type="predicted"/>
<comment type="caution">
    <text evidence="2">The sequence shown here is derived from an EMBL/GenBank/DDBJ whole genome shotgun (WGS) entry which is preliminary data.</text>
</comment>
<name>A0A8X6P5P1_NEPPI</name>
<dbReference type="Proteomes" id="UP000887013">
    <property type="component" value="Unassembled WGS sequence"/>
</dbReference>